<dbReference type="RefSeq" id="WP_054797491.1">
    <property type="nucleotide sequence ID" value="NZ_JARTHJ010000359.1"/>
</dbReference>
<dbReference type="PANTHER" id="PTHR43591">
    <property type="entry name" value="METHYLTRANSFERASE"/>
    <property type="match status" value="1"/>
</dbReference>
<keyword evidence="2" id="KW-0808">Transferase</keyword>
<keyword evidence="3" id="KW-1185">Reference proteome</keyword>
<dbReference type="Proteomes" id="UP000450917">
    <property type="component" value="Unassembled WGS sequence"/>
</dbReference>
<organism evidence="2 3">
    <name type="scientific">Paenibacillus validus</name>
    <dbReference type="NCBI Taxonomy" id="44253"/>
    <lineage>
        <taxon>Bacteria</taxon>
        <taxon>Bacillati</taxon>
        <taxon>Bacillota</taxon>
        <taxon>Bacilli</taxon>
        <taxon>Bacillales</taxon>
        <taxon>Paenibacillaceae</taxon>
        <taxon>Paenibacillus</taxon>
    </lineage>
</organism>
<accession>A0A7X2ZC96</accession>
<sequence length="240" mass="27073">MRYLDMLTRLGVGSAHPGGFSATLDQMQRYPLPPGSRILEVGCGTGRTACYLARQGFAVTGLDLRPEMLVKAAARSASEQLHVDWVEGSVTALPFPDETFDVVLAESVTNFTHIPEALAEYYRVLRPGGTLYDREVLALAGLKESDSQMLRDFFEFGGLFNEEEWLSALSAAGYERFELVDRSLFEEHLSRDQMQHPDLHQMMDHEAIMDPALWQLSLRHDELIDAHRDRLGYALIRAEK</sequence>
<evidence type="ECO:0000313" key="3">
    <source>
        <dbReference type="Proteomes" id="UP000450917"/>
    </source>
</evidence>
<evidence type="ECO:0000313" key="2">
    <source>
        <dbReference type="EMBL" id="MUG72199.1"/>
    </source>
</evidence>
<name>A0A7X2ZC96_9BACL</name>
<dbReference type="SUPFAM" id="SSF53335">
    <property type="entry name" value="S-adenosyl-L-methionine-dependent methyltransferases"/>
    <property type="match status" value="1"/>
</dbReference>
<dbReference type="EMBL" id="WNZX01000013">
    <property type="protein sequence ID" value="MUG72199.1"/>
    <property type="molecule type" value="Genomic_DNA"/>
</dbReference>
<dbReference type="GO" id="GO:0032259">
    <property type="term" value="P:methylation"/>
    <property type="evidence" value="ECO:0007669"/>
    <property type="project" value="UniProtKB-KW"/>
</dbReference>
<dbReference type="CDD" id="cd02440">
    <property type="entry name" value="AdoMet_MTases"/>
    <property type="match status" value="1"/>
</dbReference>
<keyword evidence="2" id="KW-0489">Methyltransferase</keyword>
<proteinExistence type="predicted"/>
<dbReference type="GO" id="GO:0008757">
    <property type="term" value="F:S-adenosylmethionine-dependent methyltransferase activity"/>
    <property type="evidence" value="ECO:0007669"/>
    <property type="project" value="InterPro"/>
</dbReference>
<dbReference type="Gene3D" id="3.40.50.150">
    <property type="entry name" value="Vaccinia Virus protein VP39"/>
    <property type="match status" value="1"/>
</dbReference>
<dbReference type="Pfam" id="PF08241">
    <property type="entry name" value="Methyltransf_11"/>
    <property type="match status" value="1"/>
</dbReference>
<comment type="caution">
    <text evidence="2">The sequence shown here is derived from an EMBL/GenBank/DDBJ whole genome shotgun (WGS) entry which is preliminary data.</text>
</comment>
<evidence type="ECO:0000259" key="1">
    <source>
        <dbReference type="Pfam" id="PF08241"/>
    </source>
</evidence>
<gene>
    <name evidence="2" type="ORF">GNP93_16130</name>
</gene>
<dbReference type="AlphaFoldDB" id="A0A7X2ZC96"/>
<dbReference type="InterPro" id="IPR029063">
    <property type="entry name" value="SAM-dependent_MTases_sf"/>
</dbReference>
<reference evidence="2 3" key="1">
    <citation type="submission" date="2019-11" db="EMBL/GenBank/DDBJ databases">
        <title>Draft genome sequences of five Paenibacillus species of dairy origin.</title>
        <authorList>
            <person name="Olajide A.M."/>
            <person name="Chen S."/>
            <person name="Lapointe G."/>
        </authorList>
    </citation>
    <scope>NUCLEOTIDE SEQUENCE [LARGE SCALE GENOMIC DNA]</scope>
    <source>
        <strain evidence="2 3">2CS3</strain>
    </source>
</reference>
<protein>
    <submittedName>
        <fullName evidence="2">Methyltransferase domain-containing protein</fullName>
    </submittedName>
</protein>
<feature type="domain" description="Methyltransferase type 11" evidence="1">
    <location>
        <begin position="39"/>
        <end position="132"/>
    </location>
</feature>
<dbReference type="InterPro" id="IPR013216">
    <property type="entry name" value="Methyltransf_11"/>
</dbReference>